<dbReference type="Proteomes" id="UP000032582">
    <property type="component" value="Unassembled WGS sequence"/>
</dbReference>
<sequence length="121" mass="13974">MRSISMRNLKYLLTLRYSFAYMLITIVTIYSVTFVMKLEDYYLNTCVGNKIKKIRVALAMTEEQLANQVGTTAQNILQYESGIVSVPVNTFFLISRTFNVSVMELLSDYFNNSDYRNAPTH</sequence>
<accession>A0A0D8LC30</accession>
<dbReference type="CDD" id="cd00093">
    <property type="entry name" value="HTH_XRE"/>
    <property type="match status" value="1"/>
</dbReference>
<organism evidence="3 4">
    <name type="scientific">Morganella morganii</name>
    <name type="common">Proteus morganii</name>
    <dbReference type="NCBI Taxonomy" id="582"/>
    <lineage>
        <taxon>Bacteria</taxon>
        <taxon>Pseudomonadati</taxon>
        <taxon>Pseudomonadota</taxon>
        <taxon>Gammaproteobacteria</taxon>
        <taxon>Enterobacterales</taxon>
        <taxon>Morganellaceae</taxon>
        <taxon>Morganella</taxon>
    </lineage>
</organism>
<comment type="caution">
    <text evidence="3">The sequence shown here is derived from an EMBL/GenBank/DDBJ whole genome shotgun (WGS) entry which is preliminary data.</text>
</comment>
<feature type="transmembrane region" description="Helical" evidence="1">
    <location>
        <begin position="12"/>
        <end position="36"/>
    </location>
</feature>
<keyword evidence="1" id="KW-1133">Transmembrane helix</keyword>
<feature type="domain" description="HTH cro/C1-type" evidence="2">
    <location>
        <begin position="51"/>
        <end position="105"/>
    </location>
</feature>
<reference evidence="3 4" key="1">
    <citation type="submission" date="2015-02" db="EMBL/GenBank/DDBJ databases">
        <title>Whole genome shotgun sequencing of cultured foodborne pathogen.</title>
        <authorList>
            <person name="Timme R."/>
            <person name="Allard M.W."/>
            <person name="Strain E."/>
            <person name="Evans P.S."/>
            <person name="Brown E."/>
        </authorList>
    </citation>
    <scope>NUCLEOTIDE SEQUENCE [LARGE SCALE GENOMIC DNA]</scope>
    <source>
        <strain evidence="3 4">GCSL-TSO-24</strain>
    </source>
</reference>
<dbReference type="PROSITE" id="PS50943">
    <property type="entry name" value="HTH_CROC1"/>
    <property type="match status" value="1"/>
</dbReference>
<gene>
    <name evidence="3" type="ORF">UA45_07130</name>
</gene>
<evidence type="ECO:0000256" key="1">
    <source>
        <dbReference type="SAM" id="Phobius"/>
    </source>
</evidence>
<name>A0A0D8LC30_MORMO</name>
<evidence type="ECO:0000259" key="2">
    <source>
        <dbReference type="PROSITE" id="PS50943"/>
    </source>
</evidence>
<keyword evidence="1" id="KW-0472">Membrane</keyword>
<keyword evidence="1" id="KW-0812">Transmembrane</keyword>
<dbReference type="GO" id="GO:0003677">
    <property type="term" value="F:DNA binding"/>
    <property type="evidence" value="ECO:0007669"/>
    <property type="project" value="InterPro"/>
</dbReference>
<dbReference type="Gene3D" id="1.10.260.40">
    <property type="entry name" value="lambda repressor-like DNA-binding domains"/>
    <property type="match status" value="1"/>
</dbReference>
<evidence type="ECO:0000313" key="4">
    <source>
        <dbReference type="Proteomes" id="UP000032582"/>
    </source>
</evidence>
<dbReference type="Pfam" id="PF01381">
    <property type="entry name" value="HTH_3"/>
    <property type="match status" value="1"/>
</dbReference>
<dbReference type="SUPFAM" id="SSF47413">
    <property type="entry name" value="lambda repressor-like DNA-binding domains"/>
    <property type="match status" value="1"/>
</dbReference>
<proteinExistence type="predicted"/>
<protein>
    <recommendedName>
        <fullName evidence="2">HTH cro/C1-type domain-containing protein</fullName>
    </recommendedName>
</protein>
<dbReference type="InterPro" id="IPR001387">
    <property type="entry name" value="Cro/C1-type_HTH"/>
</dbReference>
<dbReference type="EMBL" id="JZSH01000058">
    <property type="protein sequence ID" value="KJF78298.1"/>
    <property type="molecule type" value="Genomic_DNA"/>
</dbReference>
<dbReference type="AlphaFoldDB" id="A0A0D8LC30"/>
<dbReference type="PATRIC" id="fig|582.24.peg.2185"/>
<dbReference type="InterPro" id="IPR010982">
    <property type="entry name" value="Lambda_DNA-bd_dom_sf"/>
</dbReference>
<dbReference type="SMART" id="SM00530">
    <property type="entry name" value="HTH_XRE"/>
    <property type="match status" value="1"/>
</dbReference>
<evidence type="ECO:0000313" key="3">
    <source>
        <dbReference type="EMBL" id="KJF78298.1"/>
    </source>
</evidence>